<accession>A0A1X7RXK0</accession>
<evidence type="ECO:0000313" key="2">
    <source>
        <dbReference type="EMBL" id="SMQ52099.1"/>
    </source>
</evidence>
<feature type="compositionally biased region" description="Basic and acidic residues" evidence="1">
    <location>
        <begin position="49"/>
        <end position="64"/>
    </location>
</feature>
<dbReference type="EMBL" id="LT853697">
    <property type="protein sequence ID" value="SMQ52099.1"/>
    <property type="molecule type" value="Genomic_DNA"/>
</dbReference>
<sequence>MLTFGLRRAQLDLQCHRLWLRSFSSAQSLGAKSVRAQFTLDRHKGITRPFRKDGLEEPSERGWKNEWQSGSTDDPPKIAKSPAQQRKRERKINRVLGAKLRDAPESRILKLEALGAHGELLDAVAKEDIKGVIQAYSSLPEKKPLSSEDFHAVAQCTHACLRFLNLEYLAPHLKDSKKGQYDTSDIVAFAERLAEDIRRGYLVPNTAAHLHLLGIFRESKSLAAGEKFWRWLQTQDDSHVSTGVYGAAIVIFAMAGRPLQDCEKLYDEALARFPGSFFAYHLSPNAILPDREKPMELKGIPMHLQEAIIRARLLLGDTRNAYLALDTALRLYPTNISHRLLKNFLIERPITEAYTIYAMAYRAGMNTSGQVFKTLMSSLRLASNMTSIPVHFQVLRAMVSMMYVFVGNSKKIPSNTLAELTIAITHIGLLPGVAAMTQSQRDEIFQLVLDIIKTLWDVGARFQATPTASAFVNIIKNIAAPAQSRSIAENAMADMTALGLEPTEATRRAMMNVAGAIADEEMVHKTWDDIVASRSAKGKRPDLIDLNVMIKAARQVGMKAFIQQQADVAKQYLSSKEQSSIDYYTMGRDEVVPNPELARSTAEEILEGVKRLRADLAIFDEKTKDPSGAMDFSKRPGMLLREPSIFADIPEAEMRKIYDEFTTEQVRKSASSDDRDATFAEHETSQFSPDDTVPDTDPTVPKTDPIVPDPASTTQPDPSTVTPARSMPLSPTGIPLSTLRYESWRAINALLYHSARNDRAHAAAVDVAIWEGRSPPKREMGFTGENLEVGEWGFGGVGLGEGQEREEDVGARGEEGEEGEEGRKRDGEESKGDVELARGEIGRLRGRE</sequence>
<dbReference type="STRING" id="1276538.A0A1X7RXK0"/>
<name>A0A1X7RXK0_ZYMT9</name>
<evidence type="ECO:0000313" key="3">
    <source>
        <dbReference type="Proteomes" id="UP000215127"/>
    </source>
</evidence>
<dbReference type="AlphaFoldDB" id="A0A1X7RXK0"/>
<feature type="compositionally biased region" description="Basic and acidic residues" evidence="1">
    <location>
        <begin position="664"/>
        <end position="684"/>
    </location>
</feature>
<feature type="compositionally biased region" description="Basic and acidic residues" evidence="1">
    <location>
        <begin position="821"/>
        <end position="848"/>
    </location>
</feature>
<organism evidence="2 3">
    <name type="scientific">Zymoseptoria tritici (strain ST99CH_3D7)</name>
    <dbReference type="NCBI Taxonomy" id="1276538"/>
    <lineage>
        <taxon>Eukaryota</taxon>
        <taxon>Fungi</taxon>
        <taxon>Dikarya</taxon>
        <taxon>Ascomycota</taxon>
        <taxon>Pezizomycotina</taxon>
        <taxon>Dothideomycetes</taxon>
        <taxon>Dothideomycetidae</taxon>
        <taxon>Mycosphaerellales</taxon>
        <taxon>Mycosphaerellaceae</taxon>
        <taxon>Zymoseptoria</taxon>
    </lineage>
</organism>
<gene>
    <name evidence="2" type="ORF">ZT3D7_G7252</name>
</gene>
<feature type="compositionally biased region" description="Polar residues" evidence="1">
    <location>
        <begin position="711"/>
        <end position="723"/>
    </location>
</feature>
<feature type="region of interest" description="Disordered" evidence="1">
    <location>
        <begin position="49"/>
        <end position="89"/>
    </location>
</feature>
<feature type="region of interest" description="Disordered" evidence="1">
    <location>
        <begin position="796"/>
        <end position="848"/>
    </location>
</feature>
<dbReference type="Proteomes" id="UP000215127">
    <property type="component" value="Chromosome 6"/>
</dbReference>
<proteinExistence type="predicted"/>
<reference evidence="2 3" key="1">
    <citation type="submission" date="2016-06" db="EMBL/GenBank/DDBJ databases">
        <authorList>
            <person name="Kjaerup R.B."/>
            <person name="Dalgaard T.S."/>
            <person name="Juul-Madsen H.R."/>
        </authorList>
    </citation>
    <scope>NUCLEOTIDE SEQUENCE [LARGE SCALE GENOMIC DNA]</scope>
</reference>
<feature type="region of interest" description="Disordered" evidence="1">
    <location>
        <begin position="664"/>
        <end position="735"/>
    </location>
</feature>
<evidence type="ECO:0000256" key="1">
    <source>
        <dbReference type="SAM" id="MobiDB-lite"/>
    </source>
</evidence>
<feature type="compositionally biased region" description="Low complexity" evidence="1">
    <location>
        <begin position="689"/>
        <end position="710"/>
    </location>
</feature>
<keyword evidence="3" id="KW-1185">Reference proteome</keyword>
<protein>
    <submittedName>
        <fullName evidence="2">Uncharacterized protein</fullName>
    </submittedName>
</protein>